<evidence type="ECO:0000313" key="2">
    <source>
        <dbReference type="Proteomes" id="UP001434883"/>
    </source>
</evidence>
<gene>
    <name evidence="1" type="ORF">XENOCAPTIV_023823</name>
</gene>
<dbReference type="Proteomes" id="UP001434883">
    <property type="component" value="Unassembled WGS sequence"/>
</dbReference>
<proteinExistence type="predicted"/>
<evidence type="ECO:0000313" key="1">
    <source>
        <dbReference type="EMBL" id="MEQ2203067.1"/>
    </source>
</evidence>
<reference evidence="1 2" key="1">
    <citation type="submission" date="2021-06" db="EMBL/GenBank/DDBJ databases">
        <authorList>
            <person name="Palmer J.M."/>
        </authorList>
    </citation>
    <scope>NUCLEOTIDE SEQUENCE [LARGE SCALE GENOMIC DNA]</scope>
    <source>
        <strain evidence="1 2">XC_2019</strain>
        <tissue evidence="1">Muscle</tissue>
    </source>
</reference>
<name>A0ABV0R5V1_9TELE</name>
<sequence length="124" mass="13979">MSENVWMSFILTDAEFCRCSQFCIMRIFLFDKEMKMYKLCIVAIRIQMLNAITSLKKKFKGLFLNPAHGTGLINLCYGPAPRLIEVAVLPVSEQHLEGEGDILSYLCKRTPSPGSCSTHGFPAR</sequence>
<protein>
    <submittedName>
        <fullName evidence="1">Uncharacterized protein</fullName>
    </submittedName>
</protein>
<comment type="caution">
    <text evidence="1">The sequence shown here is derived from an EMBL/GenBank/DDBJ whole genome shotgun (WGS) entry which is preliminary data.</text>
</comment>
<keyword evidence="2" id="KW-1185">Reference proteome</keyword>
<dbReference type="EMBL" id="JAHRIN010034155">
    <property type="protein sequence ID" value="MEQ2203067.1"/>
    <property type="molecule type" value="Genomic_DNA"/>
</dbReference>
<accession>A0ABV0R5V1</accession>
<organism evidence="1 2">
    <name type="scientific">Xenoophorus captivus</name>
    <dbReference type="NCBI Taxonomy" id="1517983"/>
    <lineage>
        <taxon>Eukaryota</taxon>
        <taxon>Metazoa</taxon>
        <taxon>Chordata</taxon>
        <taxon>Craniata</taxon>
        <taxon>Vertebrata</taxon>
        <taxon>Euteleostomi</taxon>
        <taxon>Actinopterygii</taxon>
        <taxon>Neopterygii</taxon>
        <taxon>Teleostei</taxon>
        <taxon>Neoteleostei</taxon>
        <taxon>Acanthomorphata</taxon>
        <taxon>Ovalentaria</taxon>
        <taxon>Atherinomorphae</taxon>
        <taxon>Cyprinodontiformes</taxon>
        <taxon>Goodeidae</taxon>
        <taxon>Xenoophorus</taxon>
    </lineage>
</organism>